<evidence type="ECO:0000313" key="2">
    <source>
        <dbReference type="Proteomes" id="UP000078540"/>
    </source>
</evidence>
<proteinExistence type="predicted"/>
<sequence>MMIAFVGSTLSAKTQHGSIGSSSSNSPVRSFATIGKTSSFGHLDLSIGDMLIFETYVSTSDSNLTRNGFNFNIAIYCRNCKSKRITNICL</sequence>
<gene>
    <name evidence="1" type="ORF">ALC53_01763</name>
</gene>
<accession>A0A151I602</accession>
<dbReference type="AlphaFoldDB" id="A0A151I602"/>
<protein>
    <submittedName>
        <fullName evidence="1">Uncharacterized protein</fullName>
    </submittedName>
</protein>
<reference evidence="1 2" key="1">
    <citation type="submission" date="2015-09" db="EMBL/GenBank/DDBJ databases">
        <title>Atta colombica WGS genome.</title>
        <authorList>
            <person name="Nygaard S."/>
            <person name="Hu H."/>
            <person name="Boomsma J."/>
            <person name="Zhang G."/>
        </authorList>
    </citation>
    <scope>NUCLEOTIDE SEQUENCE [LARGE SCALE GENOMIC DNA]</scope>
    <source>
        <strain evidence="1">Treedump-2</strain>
        <tissue evidence="1">Whole body</tissue>
    </source>
</reference>
<dbReference type="EMBL" id="KQ976411">
    <property type="protein sequence ID" value="KYM90635.1"/>
    <property type="molecule type" value="Genomic_DNA"/>
</dbReference>
<organism evidence="1 2">
    <name type="scientific">Atta colombica</name>
    <dbReference type="NCBI Taxonomy" id="520822"/>
    <lineage>
        <taxon>Eukaryota</taxon>
        <taxon>Metazoa</taxon>
        <taxon>Ecdysozoa</taxon>
        <taxon>Arthropoda</taxon>
        <taxon>Hexapoda</taxon>
        <taxon>Insecta</taxon>
        <taxon>Pterygota</taxon>
        <taxon>Neoptera</taxon>
        <taxon>Endopterygota</taxon>
        <taxon>Hymenoptera</taxon>
        <taxon>Apocrita</taxon>
        <taxon>Aculeata</taxon>
        <taxon>Formicoidea</taxon>
        <taxon>Formicidae</taxon>
        <taxon>Myrmicinae</taxon>
        <taxon>Atta</taxon>
    </lineage>
</organism>
<keyword evidence="2" id="KW-1185">Reference proteome</keyword>
<evidence type="ECO:0000313" key="1">
    <source>
        <dbReference type="EMBL" id="KYM90635.1"/>
    </source>
</evidence>
<name>A0A151I602_9HYME</name>
<dbReference type="Proteomes" id="UP000078540">
    <property type="component" value="Unassembled WGS sequence"/>
</dbReference>